<evidence type="ECO:0000256" key="1">
    <source>
        <dbReference type="ARBA" id="ARBA00023015"/>
    </source>
</evidence>
<dbReference type="InterPro" id="IPR007050">
    <property type="entry name" value="HTH_bacterioopsin"/>
</dbReference>
<dbReference type="Pfam" id="PF04967">
    <property type="entry name" value="HTH_10"/>
    <property type="match status" value="1"/>
</dbReference>
<sequence>MVLIAEFEIATPLLRRTVAAVSRIEVEEIFRSATDETKLIFWVYGEELERVDDALNADDTVREFALLEKPGERRLYSATLSEHGESQLIYPTAAEYDIAYLDIVVRDKTKIRARIPTRSELFAYRDACRERDIPFRIQRIFSESAHAGGRYDVTERQQEALLVALEAGYFAVPRETTLSDVAAQLGISDQALSARLRRGQANLLRSTLQEQTPS</sequence>
<dbReference type="Proteomes" id="UP001597076">
    <property type="component" value="Unassembled WGS sequence"/>
</dbReference>
<gene>
    <name evidence="4" type="ORF">ACFR99_02730</name>
</gene>
<dbReference type="AlphaFoldDB" id="A0ABD6BBN8"/>
<evidence type="ECO:0000313" key="4">
    <source>
        <dbReference type="EMBL" id="MFD1562484.1"/>
    </source>
</evidence>
<evidence type="ECO:0000256" key="2">
    <source>
        <dbReference type="ARBA" id="ARBA00023163"/>
    </source>
</evidence>
<evidence type="ECO:0000313" key="5">
    <source>
        <dbReference type="Proteomes" id="UP001597076"/>
    </source>
</evidence>
<reference evidence="4 5" key="1">
    <citation type="journal article" date="2019" name="Int. J. Syst. Evol. Microbiol.">
        <title>The Global Catalogue of Microorganisms (GCM) 10K type strain sequencing project: providing services to taxonomists for standard genome sequencing and annotation.</title>
        <authorList>
            <consortium name="The Broad Institute Genomics Platform"/>
            <consortium name="The Broad Institute Genome Sequencing Center for Infectious Disease"/>
            <person name="Wu L."/>
            <person name="Ma J."/>
        </authorList>
    </citation>
    <scope>NUCLEOTIDE SEQUENCE [LARGE SCALE GENOMIC DNA]</scope>
    <source>
        <strain evidence="4 5">CGMCC 1.12230</strain>
    </source>
</reference>
<accession>A0ABD6BBN8</accession>
<name>A0ABD6BBN8_9EURY</name>
<keyword evidence="2" id="KW-0804">Transcription</keyword>
<dbReference type="PANTHER" id="PTHR34236">
    <property type="entry name" value="DIMETHYL SULFOXIDE REDUCTASE TRANSCRIPTIONAL ACTIVATOR"/>
    <property type="match status" value="1"/>
</dbReference>
<protein>
    <submittedName>
        <fullName evidence="4">Helix-turn-helix domain-containing protein</fullName>
    </submittedName>
</protein>
<dbReference type="PANTHER" id="PTHR34236:SF1">
    <property type="entry name" value="DIMETHYL SULFOXIDE REDUCTASE TRANSCRIPTIONAL ACTIVATOR"/>
    <property type="match status" value="1"/>
</dbReference>
<keyword evidence="5" id="KW-1185">Reference proteome</keyword>
<proteinExistence type="predicted"/>
<dbReference type="RefSeq" id="WP_390284126.1">
    <property type="nucleotide sequence ID" value="NZ_JBHUDI010000001.1"/>
</dbReference>
<evidence type="ECO:0000259" key="3">
    <source>
        <dbReference type="Pfam" id="PF04967"/>
    </source>
</evidence>
<organism evidence="4 5">
    <name type="scientific">Haloarchaeobius amylolyticus</name>
    <dbReference type="NCBI Taxonomy" id="1198296"/>
    <lineage>
        <taxon>Archaea</taxon>
        <taxon>Methanobacteriati</taxon>
        <taxon>Methanobacteriota</taxon>
        <taxon>Stenosarchaea group</taxon>
        <taxon>Halobacteria</taxon>
        <taxon>Halobacteriales</taxon>
        <taxon>Halorubellaceae</taxon>
        <taxon>Haloarchaeobius</taxon>
    </lineage>
</organism>
<feature type="domain" description="HTH bat-type" evidence="3">
    <location>
        <begin position="154"/>
        <end position="204"/>
    </location>
</feature>
<keyword evidence="1" id="KW-0805">Transcription regulation</keyword>
<comment type="caution">
    <text evidence="4">The sequence shown here is derived from an EMBL/GenBank/DDBJ whole genome shotgun (WGS) entry which is preliminary data.</text>
</comment>
<dbReference type="EMBL" id="JBHUDI010000001">
    <property type="protein sequence ID" value="MFD1562484.1"/>
    <property type="molecule type" value="Genomic_DNA"/>
</dbReference>